<keyword evidence="5" id="KW-1133">Transmembrane helix</keyword>
<dbReference type="OrthoDB" id="655030at2759"/>
<evidence type="ECO:0000313" key="7">
    <source>
        <dbReference type="EMBL" id="KAF9936714.1"/>
    </source>
</evidence>
<feature type="transmembrane region" description="Helical" evidence="5">
    <location>
        <begin position="12"/>
        <end position="30"/>
    </location>
</feature>
<dbReference type="GO" id="GO:0004497">
    <property type="term" value="F:monooxygenase activity"/>
    <property type="evidence" value="ECO:0007669"/>
    <property type="project" value="InterPro"/>
</dbReference>
<dbReference type="PRINTS" id="PR00420">
    <property type="entry name" value="RNGMNOXGNASE"/>
</dbReference>
<keyword evidence="2" id="KW-0285">Flavoprotein</keyword>
<comment type="similarity">
    <text evidence="1">Belongs to the paxM FAD-dependent monooxygenase family.</text>
</comment>
<protein>
    <recommendedName>
        <fullName evidence="6">FAD-binding domain-containing protein</fullName>
    </recommendedName>
</protein>
<dbReference type="AlphaFoldDB" id="A0A9P6ILH8"/>
<dbReference type="Proteomes" id="UP000749646">
    <property type="component" value="Unassembled WGS sequence"/>
</dbReference>
<accession>A0A9P6ILH8</accession>
<keyword evidence="3" id="KW-0274">FAD</keyword>
<feature type="domain" description="FAD-binding" evidence="6">
    <location>
        <begin position="12"/>
        <end position="181"/>
    </location>
</feature>
<dbReference type="InterPro" id="IPR002938">
    <property type="entry name" value="FAD-bd"/>
</dbReference>
<comment type="caution">
    <text evidence="7">The sequence shown here is derived from an EMBL/GenBank/DDBJ whole genome shotgun (WGS) entry which is preliminary data.</text>
</comment>
<dbReference type="SUPFAM" id="SSF51905">
    <property type="entry name" value="FAD/NAD(P)-binding domain"/>
    <property type="match status" value="1"/>
</dbReference>
<keyword evidence="8" id="KW-1185">Reference proteome</keyword>
<gene>
    <name evidence="7" type="ORF">BGZ65_002115</name>
</gene>
<dbReference type="InterPro" id="IPR036188">
    <property type="entry name" value="FAD/NAD-bd_sf"/>
</dbReference>
<dbReference type="GO" id="GO:0071949">
    <property type="term" value="F:FAD binding"/>
    <property type="evidence" value="ECO:0007669"/>
    <property type="project" value="InterPro"/>
</dbReference>
<evidence type="ECO:0000259" key="6">
    <source>
        <dbReference type="Pfam" id="PF01494"/>
    </source>
</evidence>
<dbReference type="PANTHER" id="PTHR47356">
    <property type="entry name" value="FAD-DEPENDENT MONOOXYGENASE ASQG-RELATED"/>
    <property type="match status" value="1"/>
</dbReference>
<reference evidence="7" key="1">
    <citation type="journal article" date="2020" name="Fungal Divers.">
        <title>Resolving the Mortierellaceae phylogeny through synthesis of multi-gene phylogenetics and phylogenomics.</title>
        <authorList>
            <person name="Vandepol N."/>
            <person name="Liber J."/>
            <person name="Desiro A."/>
            <person name="Na H."/>
            <person name="Kennedy M."/>
            <person name="Barry K."/>
            <person name="Grigoriev I.V."/>
            <person name="Miller A.N."/>
            <person name="O'Donnell K."/>
            <person name="Stajich J.E."/>
            <person name="Bonito G."/>
        </authorList>
    </citation>
    <scope>NUCLEOTIDE SEQUENCE</scope>
    <source>
        <strain evidence="7">MES-2147</strain>
    </source>
</reference>
<keyword evidence="5" id="KW-0812">Transmembrane</keyword>
<evidence type="ECO:0000256" key="5">
    <source>
        <dbReference type="SAM" id="Phobius"/>
    </source>
</evidence>
<sequence length="469" mass="52564">MTSSTPPQPTSAKVLIVGAGIGGLVLAALLEKAGISYEVFERAKKIVPLGSAISFGPNVMYFFEQLGIADEIKANSKHVFEGYQYNERLENIGHHIFGYNKERYGHFSHIIPRPSFCSIIYSLVPESKIHLGIKVLSFVQDKGGVTITTSDNQTHHGDILVGADGAYSAVRQALYQQLDQRGKLPVSDKEQLPFTNICLVGTTEPLGNGNDDDKEKWKFLEREDCYFVTVIGDTVPYTDNRICWFVLKHLNKETNCDENSSSCNNIEWGPEAAEAMCNEVRHFRLPQGVTVGDLIDKTPKEYISKVMLEEKLFETWNDGRVVLLGDACHKMHPAAGLGAVSAIHDAVVLASRLFGLPSTGVEDIEDVFREYRAERYPLAINSYRTSKQMANMTAQGWINVLFRKFTQHMPLFVWFKVLDGMMAYRPQCTFLPIIPDRGTQKPAEQTSLKLADMFPQPVQPSRKSTVNYK</sequence>
<name>A0A9P6ILH8_9FUNG</name>
<organism evidence="7 8">
    <name type="scientific">Modicella reniformis</name>
    <dbReference type="NCBI Taxonomy" id="1440133"/>
    <lineage>
        <taxon>Eukaryota</taxon>
        <taxon>Fungi</taxon>
        <taxon>Fungi incertae sedis</taxon>
        <taxon>Mucoromycota</taxon>
        <taxon>Mortierellomycotina</taxon>
        <taxon>Mortierellomycetes</taxon>
        <taxon>Mortierellales</taxon>
        <taxon>Mortierellaceae</taxon>
        <taxon>Modicella</taxon>
    </lineage>
</organism>
<dbReference type="PANTHER" id="PTHR47356:SF2">
    <property type="entry name" value="FAD-BINDING DOMAIN-CONTAINING PROTEIN-RELATED"/>
    <property type="match status" value="1"/>
</dbReference>
<evidence type="ECO:0000313" key="8">
    <source>
        <dbReference type="Proteomes" id="UP000749646"/>
    </source>
</evidence>
<keyword evidence="5" id="KW-0472">Membrane</keyword>
<proteinExistence type="inferred from homology"/>
<evidence type="ECO:0000256" key="3">
    <source>
        <dbReference type="ARBA" id="ARBA00022827"/>
    </source>
</evidence>
<dbReference type="Pfam" id="PF01494">
    <property type="entry name" value="FAD_binding_3"/>
    <property type="match status" value="2"/>
</dbReference>
<evidence type="ECO:0000256" key="1">
    <source>
        <dbReference type="ARBA" id="ARBA00007992"/>
    </source>
</evidence>
<dbReference type="EMBL" id="JAAAHW010009746">
    <property type="protein sequence ID" value="KAF9936714.1"/>
    <property type="molecule type" value="Genomic_DNA"/>
</dbReference>
<evidence type="ECO:0000256" key="2">
    <source>
        <dbReference type="ARBA" id="ARBA00022630"/>
    </source>
</evidence>
<evidence type="ECO:0000256" key="4">
    <source>
        <dbReference type="ARBA" id="ARBA00023002"/>
    </source>
</evidence>
<keyword evidence="4" id="KW-0560">Oxidoreductase</keyword>
<dbReference type="Gene3D" id="3.50.50.60">
    <property type="entry name" value="FAD/NAD(P)-binding domain"/>
    <property type="match status" value="1"/>
</dbReference>
<feature type="domain" description="FAD-binding" evidence="6">
    <location>
        <begin position="301"/>
        <end position="376"/>
    </location>
</feature>
<dbReference type="InterPro" id="IPR050562">
    <property type="entry name" value="FAD_mOase_fung"/>
</dbReference>